<evidence type="ECO:0000313" key="3">
    <source>
        <dbReference type="Proteomes" id="UP000474567"/>
    </source>
</evidence>
<comment type="caution">
    <text evidence="2">The sequence shown here is derived from an EMBL/GenBank/DDBJ whole genome shotgun (WGS) entry which is preliminary data.</text>
</comment>
<accession>A0ABM8KGE2</accession>
<protein>
    <submittedName>
        <fullName evidence="2">Nisin biosynthesis protein NisB</fullName>
    </submittedName>
</protein>
<dbReference type="Proteomes" id="UP000474567">
    <property type="component" value="Unassembled WGS sequence"/>
</dbReference>
<organism evidence="2 3">
    <name type="scientific">Flavobacterium collinsii</name>
    <dbReference type="NCBI Taxonomy" id="1114861"/>
    <lineage>
        <taxon>Bacteria</taxon>
        <taxon>Pseudomonadati</taxon>
        <taxon>Bacteroidota</taxon>
        <taxon>Flavobacteriia</taxon>
        <taxon>Flavobacteriales</taxon>
        <taxon>Flavobacteriaceae</taxon>
        <taxon>Flavobacterium</taxon>
    </lineage>
</organism>
<feature type="domain" description="Lantibiotic dehydratase N-terminal" evidence="1">
    <location>
        <begin position="39"/>
        <end position="679"/>
    </location>
</feature>
<sequence length="727" mass="84353">MNKEINYIPFDKYILRTPYLTFNEVCDLNINKVRELCTDSSVSEAIYLASPELHQEMLKYLGRDHEDTDEKLVLSLFKYVVRMGTRCTPFGLFSGCSVGKIENKTNIVLSNVVDYKRVTRLDMNYLCALSQKLESNKEIRKELLYFPNTSLYTIGDEMRYVEYQYVNTDRKHYLMSIDSSDFIDEILEKSEDGITINELASFIVDTDISLDAATDFVHELIDSQILISSISPTVTGGDYFEVLRDEVKSKPIADKFNEIKEKLDSLDNKKGDNFLLYSEIEEIGSSLNIEVNRKYLFQTDLNVTFKENSLDSDIIEDIKDGVKILNKMASNLENKKLDHFKKKFHKRFEDEEVPLGLVLDVETGIGFGEEHENSDAFSISNLVDDISVKIPPARKKSNPVTKVATTKLSRLLLNKIVSGFDDKEKIIELKQEDFVDFEENWDEMPNTFSSLIKIFETDKAKPLIYFSNLGGTTAAILLSRFSHVDKDIYNFIEEILIKEKQKNVIFAEIVHLPQARVGNVLSRSNLRDYEIPYLAKSALPKERQLKVSDLMISLRNGRIVLRSKTKNKEVIPILSNAHNFEADPLPIYSFLAEIQAQNSRVYFGFDWGDILINQPYLPRVMYKNIIFSLATWNFKKEEFLKLNTIEQLKKWKEIKCIPDRIQIIDFDNNLFVDFKNELSCKMFLSVIKNKEFLTIKEYLFNEKKALINKEKKAVENEFIFSFYKEML</sequence>
<dbReference type="InterPro" id="IPR006827">
    <property type="entry name" value="Lant_deHydtase_N"/>
</dbReference>
<evidence type="ECO:0000313" key="2">
    <source>
        <dbReference type="EMBL" id="CAA9195960.1"/>
    </source>
</evidence>
<name>A0ABM8KGE2_9FLAO</name>
<dbReference type="Pfam" id="PF04738">
    <property type="entry name" value="Lant_dehydr_N"/>
    <property type="match status" value="1"/>
</dbReference>
<dbReference type="EMBL" id="CADCST010000064">
    <property type="protein sequence ID" value="CAA9195960.1"/>
    <property type="molecule type" value="Genomic_DNA"/>
</dbReference>
<dbReference type="RefSeq" id="WP_173964870.1">
    <property type="nucleotide sequence ID" value="NZ_CADCST010000064.1"/>
</dbReference>
<keyword evidence="3" id="KW-1185">Reference proteome</keyword>
<proteinExistence type="predicted"/>
<reference evidence="2 3" key="1">
    <citation type="submission" date="2020-02" db="EMBL/GenBank/DDBJ databases">
        <authorList>
            <person name="Criscuolo A."/>
        </authorList>
    </citation>
    <scope>NUCLEOTIDE SEQUENCE [LARGE SCALE GENOMIC DNA]</scope>
    <source>
        <strain evidence="2">CECT7796</strain>
    </source>
</reference>
<gene>
    <name evidence="2" type="primary">nisB_1</name>
    <name evidence="2" type="ORF">FLACOL7796_00910</name>
</gene>
<evidence type="ECO:0000259" key="1">
    <source>
        <dbReference type="Pfam" id="PF04738"/>
    </source>
</evidence>